<dbReference type="EMBL" id="AFZZ01000104">
    <property type="protein sequence ID" value="EHJ40801.1"/>
    <property type="molecule type" value="Genomic_DNA"/>
</dbReference>
<proteinExistence type="predicted"/>
<evidence type="ECO:0000313" key="2">
    <source>
        <dbReference type="EMBL" id="EHJ40801.1"/>
    </source>
</evidence>
<feature type="transmembrane region" description="Helical" evidence="1">
    <location>
        <begin position="256"/>
        <end position="276"/>
    </location>
</feature>
<gene>
    <name evidence="2" type="ORF">HMPREF0673_01175</name>
</gene>
<keyword evidence="1" id="KW-1133">Transmembrane helix</keyword>
<feature type="transmembrane region" description="Helical" evidence="1">
    <location>
        <begin position="165"/>
        <end position="184"/>
    </location>
</feature>
<protein>
    <submittedName>
        <fullName evidence="2">Uncharacterized protein</fullName>
    </submittedName>
</protein>
<sequence>MCKEHYDFYLTNDKCREISNNVIAVYEGKGSRKQKALAFRDYVVHHAFDYPMIRYEHFPLEHVFLLALRCFDKHDKERCSRVIEDFDIPANENIAMFKRIVNVQNVDDVKIKPVEFYLLSKQELISVVPFLIFIFCILLSYLLLRLTQPWTGEFFGMTYQETVCLYKQVLPYLLLLMLVLWSGIRLASFYNYFARRAYNLSLFENVDGNINMLSQIKYVKDRKLKANSYKCSLLGGLIGISSLVVYNYFSNSSFHICSFAFMLSGVMMVASLLYVYNMTVLYFPVFEALKHYKLKIDLYNPDHNGGLAKIHNFLFKTFVYNEGLILIVLWLCFKFANGWVWFIVSLLLIMRVNHARWSAKLYISSLKAFYRAKKVEREKLLLQNDEKAFDNVEKLDKLYGVKVLKYVWNIALIVVLPYLINNADGIIKWIGTQIPIIWNTVLIR</sequence>
<name>G6AX25_9BACT</name>
<feature type="transmembrane region" description="Helical" evidence="1">
    <location>
        <begin position="324"/>
        <end position="350"/>
    </location>
</feature>
<feature type="transmembrane region" description="Helical" evidence="1">
    <location>
        <begin position="403"/>
        <end position="420"/>
    </location>
</feature>
<reference evidence="2 3" key="1">
    <citation type="submission" date="2011-08" db="EMBL/GenBank/DDBJ databases">
        <authorList>
            <person name="Weinstock G."/>
            <person name="Sodergren E."/>
            <person name="Clifton S."/>
            <person name="Fulton L."/>
            <person name="Fulton B."/>
            <person name="Courtney L."/>
            <person name="Fronick C."/>
            <person name="Harrison M."/>
            <person name="Strong C."/>
            <person name="Farmer C."/>
            <person name="Delahaunty K."/>
            <person name="Markovic C."/>
            <person name="Hall O."/>
            <person name="Minx P."/>
            <person name="Tomlinson C."/>
            <person name="Mitreva M."/>
            <person name="Hou S."/>
            <person name="Chen J."/>
            <person name="Wollam A."/>
            <person name="Pepin K.H."/>
            <person name="Johnson M."/>
            <person name="Bhonagiri V."/>
            <person name="Zhang X."/>
            <person name="Suruliraj S."/>
            <person name="Warren W."/>
            <person name="Chinwalla A."/>
            <person name="Mardis E.R."/>
            <person name="Wilson R.K."/>
        </authorList>
    </citation>
    <scope>NUCLEOTIDE SEQUENCE [LARGE SCALE GENOMIC DNA]</scope>
    <source>
        <strain evidence="2 3">DSM 18206</strain>
    </source>
</reference>
<feature type="transmembrane region" description="Helical" evidence="1">
    <location>
        <begin position="124"/>
        <end position="144"/>
    </location>
</feature>
<dbReference type="Proteomes" id="UP000004407">
    <property type="component" value="Unassembled WGS sequence"/>
</dbReference>
<keyword evidence="1" id="KW-0812">Transmembrane</keyword>
<evidence type="ECO:0000313" key="3">
    <source>
        <dbReference type="Proteomes" id="UP000004407"/>
    </source>
</evidence>
<feature type="transmembrane region" description="Helical" evidence="1">
    <location>
        <begin position="232"/>
        <end position="249"/>
    </location>
</feature>
<keyword evidence="1" id="KW-0472">Membrane</keyword>
<dbReference type="PATRIC" id="fig|1002367.3.peg.937"/>
<accession>G6AX25</accession>
<dbReference type="HOGENOM" id="CLU_616572_0_0_10"/>
<comment type="caution">
    <text evidence="2">The sequence shown here is derived from an EMBL/GenBank/DDBJ whole genome shotgun (WGS) entry which is preliminary data.</text>
</comment>
<dbReference type="AlphaFoldDB" id="G6AX25"/>
<organism evidence="2 3">
    <name type="scientific">Leyella stercorea DSM 18206</name>
    <dbReference type="NCBI Taxonomy" id="1002367"/>
    <lineage>
        <taxon>Bacteria</taxon>
        <taxon>Pseudomonadati</taxon>
        <taxon>Bacteroidota</taxon>
        <taxon>Bacteroidia</taxon>
        <taxon>Bacteroidales</taxon>
        <taxon>Prevotellaceae</taxon>
        <taxon>Leyella</taxon>
    </lineage>
</organism>
<evidence type="ECO:0000256" key="1">
    <source>
        <dbReference type="SAM" id="Phobius"/>
    </source>
</evidence>